<comment type="caution">
    <text evidence="4">The sequence shown here is derived from an EMBL/GenBank/DDBJ whole genome shotgun (WGS) entry which is preliminary data.</text>
</comment>
<dbReference type="Proteomes" id="UP000706926">
    <property type="component" value="Unassembled WGS sequence"/>
</dbReference>
<proteinExistence type="predicted"/>
<gene>
    <name evidence="4" type="ORF">J2Z18_006007</name>
</gene>
<feature type="domain" description="Disease resistance R13L4/SHOC-2-like LRR" evidence="3">
    <location>
        <begin position="193"/>
        <end position="271"/>
    </location>
</feature>
<dbReference type="RefSeq" id="WP_210095715.1">
    <property type="nucleotide sequence ID" value="NZ_CP139098.1"/>
</dbReference>
<dbReference type="InterPro" id="IPR055414">
    <property type="entry name" value="LRR_R13L4/SHOC2-like"/>
</dbReference>
<dbReference type="InterPro" id="IPR050216">
    <property type="entry name" value="LRR_domain-containing"/>
</dbReference>
<keyword evidence="5" id="KW-1185">Reference proteome</keyword>
<keyword evidence="2" id="KW-0677">Repeat</keyword>
<dbReference type="Gene3D" id="3.80.10.10">
    <property type="entry name" value="Ribonuclease Inhibitor"/>
    <property type="match status" value="1"/>
</dbReference>
<evidence type="ECO:0000313" key="4">
    <source>
        <dbReference type="EMBL" id="MBP1896865.1"/>
    </source>
</evidence>
<accession>A0ABS4FKS3</accession>
<keyword evidence="1" id="KW-0433">Leucine-rich repeat</keyword>
<dbReference type="SUPFAM" id="SSF52058">
    <property type="entry name" value="L domain-like"/>
    <property type="match status" value="1"/>
</dbReference>
<dbReference type="InterPro" id="IPR032675">
    <property type="entry name" value="LRR_dom_sf"/>
</dbReference>
<name>A0ABS4FKS3_9BACL</name>
<dbReference type="EMBL" id="JAGGKI010000032">
    <property type="protein sequence ID" value="MBP1896865.1"/>
    <property type="molecule type" value="Genomic_DNA"/>
</dbReference>
<evidence type="ECO:0000256" key="2">
    <source>
        <dbReference type="ARBA" id="ARBA00022737"/>
    </source>
</evidence>
<dbReference type="PANTHER" id="PTHR48051">
    <property type="match status" value="1"/>
</dbReference>
<evidence type="ECO:0000256" key="1">
    <source>
        <dbReference type="ARBA" id="ARBA00022614"/>
    </source>
</evidence>
<dbReference type="Pfam" id="PF23598">
    <property type="entry name" value="LRR_14"/>
    <property type="match status" value="1"/>
</dbReference>
<evidence type="ECO:0000313" key="5">
    <source>
        <dbReference type="Proteomes" id="UP000706926"/>
    </source>
</evidence>
<organism evidence="4 5">
    <name type="scientific">Paenibacillus lactis</name>
    <dbReference type="NCBI Taxonomy" id="228574"/>
    <lineage>
        <taxon>Bacteria</taxon>
        <taxon>Bacillati</taxon>
        <taxon>Bacillota</taxon>
        <taxon>Bacilli</taxon>
        <taxon>Bacillales</taxon>
        <taxon>Paenibacillaceae</taxon>
        <taxon>Paenibacillus</taxon>
    </lineage>
</organism>
<evidence type="ECO:0000259" key="3">
    <source>
        <dbReference type="Pfam" id="PF23598"/>
    </source>
</evidence>
<sequence length="368" mass="42396">MAAIYDSPRGEAYEWLIDYAVERSDMFMVARRGYLQCIDGEDRFMLAGEGNPEWMEGAGRIFALLEPYLVEEYTITSEEHELRFERDITPGRGIEYSPGSFYMYRCCKESAAVLKEAATALYDWQHPRLPEDLTFVDHEGRELLYQVAHERMGGLQVEEDEARRLAQEVPGLFLCLPEHREFEAFWEAVLFHQPRRLEIFGFGITEIPGSIRQLTDLRELMVHESYVTRLPEGMFELRRLESLTVYTANLLEIPAGIGKLSSLRHLTIACGSYHDSVDVILPRQDVSLNRIPPEIGQLSRLENLCINYTAITDVPVELRELKKLRWLSLGRNRLASAPAVIGELPQLEYVDLDDNLYNPRSMDWNSSL</sequence>
<dbReference type="PANTHER" id="PTHR48051:SF54">
    <property type="entry name" value="LEUCINE-RICH REPEAT-CONTAINING PROTEIN"/>
    <property type="match status" value="1"/>
</dbReference>
<dbReference type="SMART" id="SM00369">
    <property type="entry name" value="LRR_TYP"/>
    <property type="match status" value="2"/>
</dbReference>
<reference evidence="4 5" key="1">
    <citation type="submission" date="2021-03" db="EMBL/GenBank/DDBJ databases">
        <title>Genomic Encyclopedia of Type Strains, Phase IV (KMG-IV): sequencing the most valuable type-strain genomes for metagenomic binning, comparative biology and taxonomic classification.</title>
        <authorList>
            <person name="Goeker M."/>
        </authorList>
    </citation>
    <scope>NUCLEOTIDE SEQUENCE [LARGE SCALE GENOMIC DNA]</scope>
    <source>
        <strain evidence="4 5">DSM 15596</strain>
    </source>
</reference>
<protein>
    <recommendedName>
        <fullName evidence="3">Disease resistance R13L4/SHOC-2-like LRR domain-containing protein</fullName>
    </recommendedName>
</protein>
<dbReference type="GeneID" id="95407844"/>
<dbReference type="InterPro" id="IPR003591">
    <property type="entry name" value="Leu-rich_rpt_typical-subtyp"/>
</dbReference>